<evidence type="ECO:0000313" key="9">
    <source>
        <dbReference type="EMBL" id="KAL2918609.1"/>
    </source>
</evidence>
<organism evidence="9 10">
    <name type="scientific">Polyrhizophydium stewartii</name>
    <dbReference type="NCBI Taxonomy" id="2732419"/>
    <lineage>
        <taxon>Eukaryota</taxon>
        <taxon>Fungi</taxon>
        <taxon>Fungi incertae sedis</taxon>
        <taxon>Chytridiomycota</taxon>
        <taxon>Chytridiomycota incertae sedis</taxon>
        <taxon>Chytridiomycetes</taxon>
        <taxon>Rhizophydiales</taxon>
        <taxon>Rhizophydiales incertae sedis</taxon>
        <taxon>Polyrhizophydium</taxon>
    </lineage>
</organism>
<dbReference type="InterPro" id="IPR000504">
    <property type="entry name" value="RRM_dom"/>
</dbReference>
<dbReference type="InterPro" id="IPR029045">
    <property type="entry name" value="ClpP/crotonase-like_dom_sf"/>
</dbReference>
<dbReference type="InterPro" id="IPR003107">
    <property type="entry name" value="HAT"/>
</dbReference>
<evidence type="ECO:0000256" key="5">
    <source>
        <dbReference type="ARBA" id="ARBA00023242"/>
    </source>
</evidence>
<dbReference type="InterPro" id="IPR012677">
    <property type="entry name" value="Nucleotide-bd_a/b_plait_sf"/>
</dbReference>
<dbReference type="InterPro" id="IPR011990">
    <property type="entry name" value="TPR-like_helical_dom_sf"/>
</dbReference>
<dbReference type="InterPro" id="IPR035979">
    <property type="entry name" value="RBD_domain_sf"/>
</dbReference>
<accession>A0ABR4NGE4</accession>
<comment type="subcellular location">
    <subcellularLocation>
        <location evidence="1">Nucleus</location>
    </subcellularLocation>
</comment>
<dbReference type="Gene3D" id="3.90.226.10">
    <property type="entry name" value="2-enoyl-CoA Hydratase, Chain A, domain 1"/>
    <property type="match status" value="1"/>
</dbReference>
<evidence type="ECO:0000256" key="7">
    <source>
        <dbReference type="SAM" id="MobiDB-lite"/>
    </source>
</evidence>
<dbReference type="Pfam" id="PF05843">
    <property type="entry name" value="Suf"/>
    <property type="match status" value="1"/>
</dbReference>
<feature type="compositionally biased region" description="Low complexity" evidence="7">
    <location>
        <begin position="427"/>
        <end position="443"/>
    </location>
</feature>
<dbReference type="PROSITE" id="PS50102">
    <property type="entry name" value="RRM"/>
    <property type="match status" value="3"/>
</dbReference>
<protein>
    <submittedName>
        <fullName evidence="9">Splicing factor</fullName>
    </submittedName>
</protein>
<feature type="region of interest" description="Disordered" evidence="7">
    <location>
        <begin position="1300"/>
        <end position="1405"/>
    </location>
</feature>
<evidence type="ECO:0000313" key="10">
    <source>
        <dbReference type="Proteomes" id="UP001527925"/>
    </source>
</evidence>
<dbReference type="InterPro" id="IPR008847">
    <property type="entry name" value="Suf"/>
</dbReference>
<feature type="compositionally biased region" description="Polar residues" evidence="7">
    <location>
        <begin position="1327"/>
        <end position="1340"/>
    </location>
</feature>
<feature type="domain" description="RRM" evidence="8">
    <location>
        <begin position="1036"/>
        <end position="1095"/>
    </location>
</feature>
<dbReference type="SMART" id="SM00386">
    <property type="entry name" value="HAT"/>
    <property type="match status" value="7"/>
</dbReference>
<dbReference type="SUPFAM" id="SSF54928">
    <property type="entry name" value="RNA-binding domain, RBD"/>
    <property type="match status" value="3"/>
</dbReference>
<keyword evidence="2" id="KW-0507">mRNA processing</keyword>
<reference evidence="9 10" key="1">
    <citation type="submission" date="2023-09" db="EMBL/GenBank/DDBJ databases">
        <title>Pangenome analysis of Batrachochytrium dendrobatidis and related Chytrids.</title>
        <authorList>
            <person name="Yacoub M.N."/>
            <person name="Stajich J.E."/>
            <person name="James T.Y."/>
        </authorList>
    </citation>
    <scope>NUCLEOTIDE SEQUENCE [LARGE SCALE GENOMIC DNA]</scope>
    <source>
        <strain evidence="9 10">JEL0888</strain>
    </source>
</reference>
<sequence>MSEKGAARLIGFEATPVSGDWLRGSPIDSVLEKLQSWERSNASVHISAAGPTLSHVQGDSTPHVLRPDAGSAQRALDKETALGHFLATLDTPLVSIMNDPHGLGISIHAPVRIATEHTAVSLPDSVLHGLQHVGMSFFLSRLSSGISFARYMIATGHELNGMEAVLAGFATHFVPEERLPALIDKLSTLASSDLRDIHEAVHEFSADSPDPEILRAWAADSDAQRHFERCFRWETLPEILEALKNEESDWALQALEQISRRNQENIKISLELLQLAAASDLVTSIQTEFVAHQRTAGQEPSAAKLLHDKTFTDHVHRTVTELPRAEDVRLVVTGEHQSSGGMALTKEEVISWFKANWFDFRDQRLSLLGEIQPTAPGSRFLVSEYAKIPAVAEGKQRDQRSWALVHRVSNLVDANCIADKGGEQMKSDSMSDGSSDSGSDFADAAASPEAQALAANPLDYDAHVAMVAAQAAAGDLDGLRASREAMSAVFPLAPDMWLAWIDDERRLAAEPDEKEHIVRLFERAVADYPVISVWQAYVAYLIEEYEAGVEDGTPWITLDRLRLVFAAALKSLGKHFSKGHLVWNAIKDFELALLEDIARVRSMFLDRLKTPHEAIDGTLYDYSPFETSHGGDKYTQLLIAATRLAETTKRGLRAREMQEQKLTEAGQSFEAFCAYIAFERKQPNGGDVERIQTLFERAIEVHCLQPGLWEMYFSFMAIRDKVPTTLVAIAERAVRNCMYSAPLWCNLLRAKTLARRPRSAVLADYNMAISFVALTGDTEQLVSVGLCRCELEKRFPLWDPEASHDTARAGFTETAEYLETVGHADTQLRVHAFGDPDAARSVYHAIVKDKPDSAEIWLEFVQFERMHGQPVKVRSLLRQAAAHVTDVPERVFSEWIDFERTFGEIDTLFEAEDKITIARQRVAKASVASTDAQQAHWQQQRPVSAVADHGNENGAQAGQSAEPHGEHGDGSAAKSKRRQSGDHGDKSPGKRTRQVQDDDETAVDVDMADEAGAKTKGVTAPDLSEYRVINNSMAGNMICVERLSSRTTESDLSKLFGKYGRMLDYFIQPDEETGELEAFVEFADVAAVRKIVLQGPLQLCSETVTPRRCRPAQMIWDFKNEESRSTIYVSGLSLFITKRLLRQVFSEFGKIREIRLMPRKTICFAYIEFETEEEAVKSLVMDQRVIEKSGGRTISVAISDPSKRKIKEVDPKELFVTNLPARIIEEDLAEMFSKYGSVKEVRMPLLPNGKPKGVAFVEFVDEDSAKKALQLNGTQIEDRVMAVTISDPNIRKGKRIAPVPAKASEHGQQRHSAGAEEPRQPPALASQAPTASNAPSTTFAPRSVRAGRARGGPSRKLALAPGLADRAQEASDASGSGAGGSTGTGGGPSKTQDDFRKMLLGGRSK</sequence>
<dbReference type="InterPro" id="IPR045004">
    <property type="entry name" value="ECH_dom"/>
</dbReference>
<evidence type="ECO:0000256" key="4">
    <source>
        <dbReference type="ARBA" id="ARBA00023187"/>
    </source>
</evidence>
<dbReference type="CDD" id="cd00590">
    <property type="entry name" value="RRM_SF"/>
    <property type="match status" value="2"/>
</dbReference>
<evidence type="ECO:0000259" key="8">
    <source>
        <dbReference type="PROSITE" id="PS50102"/>
    </source>
</evidence>
<dbReference type="EMBL" id="JADGIZ020000006">
    <property type="protein sequence ID" value="KAL2918609.1"/>
    <property type="molecule type" value="Genomic_DNA"/>
</dbReference>
<dbReference type="Gene3D" id="3.30.70.330">
    <property type="match status" value="3"/>
</dbReference>
<evidence type="ECO:0000256" key="1">
    <source>
        <dbReference type="ARBA" id="ARBA00004123"/>
    </source>
</evidence>
<dbReference type="PANTHER" id="PTHR17204:SF25">
    <property type="entry name" value="RRM DOMAIN-CONTAINING PROTEIN"/>
    <property type="match status" value="1"/>
</dbReference>
<gene>
    <name evidence="9" type="primary">PRP24</name>
    <name evidence="9" type="ORF">HK105_202010</name>
</gene>
<keyword evidence="5" id="KW-0539">Nucleus</keyword>
<keyword evidence="10" id="KW-1185">Reference proteome</keyword>
<feature type="compositionally biased region" description="Basic and acidic residues" evidence="7">
    <location>
        <begin position="1303"/>
        <end position="1319"/>
    </location>
</feature>
<feature type="compositionally biased region" description="Acidic residues" evidence="7">
    <location>
        <begin position="997"/>
        <end position="1009"/>
    </location>
</feature>
<feature type="compositionally biased region" description="Polar residues" evidence="7">
    <location>
        <begin position="932"/>
        <end position="942"/>
    </location>
</feature>
<keyword evidence="4" id="KW-0508">mRNA splicing</keyword>
<feature type="compositionally biased region" description="Basic and acidic residues" evidence="7">
    <location>
        <begin position="979"/>
        <end position="988"/>
    </location>
</feature>
<keyword evidence="6" id="KW-0694">RNA-binding</keyword>
<dbReference type="Gene3D" id="1.25.40.10">
    <property type="entry name" value="Tetratricopeptide repeat domain"/>
    <property type="match status" value="2"/>
</dbReference>
<dbReference type="Proteomes" id="UP001527925">
    <property type="component" value="Unassembled WGS sequence"/>
</dbReference>
<keyword evidence="3" id="KW-0677">Repeat</keyword>
<evidence type="ECO:0000256" key="2">
    <source>
        <dbReference type="ARBA" id="ARBA00022664"/>
    </source>
</evidence>
<feature type="region of interest" description="Disordered" evidence="7">
    <location>
        <begin position="422"/>
        <end position="443"/>
    </location>
</feature>
<dbReference type="SUPFAM" id="SSF48452">
    <property type="entry name" value="TPR-like"/>
    <property type="match status" value="1"/>
</dbReference>
<name>A0ABR4NGE4_9FUNG</name>
<dbReference type="Pfam" id="PF16113">
    <property type="entry name" value="ECH_2"/>
    <property type="match status" value="1"/>
</dbReference>
<feature type="region of interest" description="Disordered" evidence="7">
    <location>
        <begin position="932"/>
        <end position="1013"/>
    </location>
</feature>
<dbReference type="PANTHER" id="PTHR17204">
    <property type="entry name" value="PRE-MRNA PROCESSING PROTEIN PRP39-RELATED"/>
    <property type="match status" value="1"/>
</dbReference>
<feature type="compositionally biased region" description="Gly residues" evidence="7">
    <location>
        <begin position="1376"/>
        <end position="1388"/>
    </location>
</feature>
<proteinExistence type="predicted"/>
<dbReference type="SMART" id="SM00360">
    <property type="entry name" value="RRM"/>
    <property type="match status" value="3"/>
</dbReference>
<feature type="domain" description="RRM" evidence="8">
    <location>
        <begin position="1125"/>
        <end position="1201"/>
    </location>
</feature>
<comment type="caution">
    <text evidence="9">The sequence shown here is derived from an EMBL/GenBank/DDBJ whole genome shotgun (WGS) entry which is preliminary data.</text>
</comment>
<evidence type="ECO:0000256" key="6">
    <source>
        <dbReference type="PROSITE-ProRule" id="PRU00176"/>
    </source>
</evidence>
<dbReference type="SUPFAM" id="SSF52096">
    <property type="entry name" value="ClpP/crotonase"/>
    <property type="match status" value="1"/>
</dbReference>
<evidence type="ECO:0000256" key="3">
    <source>
        <dbReference type="ARBA" id="ARBA00022737"/>
    </source>
</evidence>
<feature type="domain" description="RRM" evidence="8">
    <location>
        <begin position="1212"/>
        <end position="1288"/>
    </location>
</feature>
<dbReference type="Pfam" id="PF00076">
    <property type="entry name" value="RRM_1"/>
    <property type="match status" value="3"/>
</dbReference>